<feature type="compositionally biased region" description="Pro residues" evidence="18">
    <location>
        <begin position="686"/>
        <end position="701"/>
    </location>
</feature>
<dbReference type="InterPro" id="IPR052126">
    <property type="entry name" value="Spindle_Org/Thrombomodulin"/>
</dbReference>
<dbReference type="Pfam" id="PF07645">
    <property type="entry name" value="EGF_CA"/>
    <property type="match status" value="1"/>
</dbReference>
<dbReference type="Gene3D" id="2.10.25.10">
    <property type="entry name" value="Laminin"/>
    <property type="match status" value="6"/>
</dbReference>
<keyword evidence="6" id="KW-0732">Signal</keyword>
<evidence type="ECO:0000256" key="11">
    <source>
        <dbReference type="ARBA" id="ARBA00023136"/>
    </source>
</evidence>
<keyword evidence="9 19" id="KW-1133">Transmembrane helix</keyword>
<reference evidence="22 23" key="1">
    <citation type="submission" date="2022-11" db="EMBL/GenBank/DDBJ databases">
        <title>Whole genome sequence of Eschrichtius robustus ER-17-0199.</title>
        <authorList>
            <person name="Bruniche-Olsen A."/>
            <person name="Black A.N."/>
            <person name="Fields C.J."/>
            <person name="Walden K."/>
            <person name="Dewoody J.A."/>
        </authorList>
    </citation>
    <scope>NUCLEOTIDE SEQUENCE [LARGE SCALE GENOMIC DNA]</scope>
    <source>
        <strain evidence="22">ER-17-0199</strain>
        <tissue evidence="22">Blubber</tissue>
    </source>
</reference>
<keyword evidence="11 19" id="KW-0472">Membrane</keyword>
<dbReference type="Pfam" id="PF25444">
    <property type="entry name" value="THBD"/>
    <property type="match status" value="1"/>
</dbReference>
<evidence type="ECO:0000256" key="5">
    <source>
        <dbReference type="ARBA" id="ARBA00022696"/>
    </source>
</evidence>
<evidence type="ECO:0000313" key="22">
    <source>
        <dbReference type="EMBL" id="KAJ8794393.1"/>
    </source>
</evidence>
<dbReference type="InterPro" id="IPR001881">
    <property type="entry name" value="EGF-like_Ca-bd_dom"/>
</dbReference>
<evidence type="ECO:0000256" key="19">
    <source>
        <dbReference type="SAM" id="Phobius"/>
    </source>
</evidence>
<keyword evidence="12" id="KW-1015">Disulfide bond</keyword>
<dbReference type="PANTHER" id="PTHR24036:SF5">
    <property type="entry name" value="THROMBOMODULIN"/>
    <property type="match status" value="1"/>
</dbReference>
<keyword evidence="14" id="KW-0325">Glycoprotein</keyword>
<dbReference type="Pfam" id="PF12662">
    <property type="entry name" value="cEGF"/>
    <property type="match status" value="1"/>
</dbReference>
<dbReference type="InterPro" id="IPR057350">
    <property type="entry name" value="THBD"/>
</dbReference>
<dbReference type="SMART" id="SM00181">
    <property type="entry name" value="EGF"/>
    <property type="match status" value="6"/>
</dbReference>
<evidence type="ECO:0000256" key="1">
    <source>
        <dbReference type="ARBA" id="ARBA00004479"/>
    </source>
</evidence>
<feature type="domain" description="EGF-like" evidence="20">
    <location>
        <begin position="507"/>
        <end position="543"/>
    </location>
</feature>
<evidence type="ECO:0000256" key="7">
    <source>
        <dbReference type="ARBA" id="ARBA00022737"/>
    </source>
</evidence>
<comment type="subcellular location">
    <subcellularLocation>
        <location evidence="1">Membrane</location>
        <topology evidence="1">Single-pass type I membrane protein</topology>
    </subcellularLocation>
</comment>
<organism evidence="22 23">
    <name type="scientific">Eschrichtius robustus</name>
    <name type="common">California gray whale</name>
    <name type="synonym">Eschrichtius gibbosus</name>
    <dbReference type="NCBI Taxonomy" id="9764"/>
    <lineage>
        <taxon>Eukaryota</taxon>
        <taxon>Metazoa</taxon>
        <taxon>Chordata</taxon>
        <taxon>Craniata</taxon>
        <taxon>Vertebrata</taxon>
        <taxon>Euteleostomi</taxon>
        <taxon>Mammalia</taxon>
        <taxon>Eutheria</taxon>
        <taxon>Laurasiatheria</taxon>
        <taxon>Artiodactyla</taxon>
        <taxon>Whippomorpha</taxon>
        <taxon>Cetacea</taxon>
        <taxon>Mysticeti</taxon>
        <taxon>Eschrichtiidae</taxon>
        <taxon>Eschrichtius</taxon>
    </lineage>
</organism>
<evidence type="ECO:0000259" key="21">
    <source>
        <dbReference type="PROSITE" id="PS50041"/>
    </source>
</evidence>
<evidence type="ECO:0000256" key="17">
    <source>
        <dbReference type="PROSITE-ProRule" id="PRU00076"/>
    </source>
</evidence>
<dbReference type="InterPro" id="IPR000152">
    <property type="entry name" value="EGF-type_Asp/Asn_hydroxyl_site"/>
</dbReference>
<dbReference type="GO" id="GO:0005509">
    <property type="term" value="F:calcium ion binding"/>
    <property type="evidence" value="ECO:0007669"/>
    <property type="project" value="InterPro"/>
</dbReference>
<keyword evidence="10" id="KW-0094">Blood coagulation</keyword>
<comment type="caution">
    <text evidence="22">The sequence shown here is derived from an EMBL/GenBank/DDBJ whole genome shotgun (WGS) entry which is preliminary data.</text>
</comment>
<dbReference type="SUPFAM" id="SSF57184">
    <property type="entry name" value="Growth factor receptor domain"/>
    <property type="match status" value="1"/>
</dbReference>
<evidence type="ECO:0000256" key="15">
    <source>
        <dbReference type="ARBA" id="ARBA00045242"/>
    </source>
</evidence>
<dbReference type="FunFam" id="2.10.25.10:FF:000797">
    <property type="entry name" value="Thrombomodulin"/>
    <property type="match status" value="1"/>
</dbReference>
<dbReference type="SMART" id="SM00034">
    <property type="entry name" value="CLECT"/>
    <property type="match status" value="1"/>
</dbReference>
<accession>A0AB34HQD9</accession>
<dbReference type="CDD" id="cd00054">
    <property type="entry name" value="EGF_CA"/>
    <property type="match status" value="2"/>
</dbReference>
<evidence type="ECO:0000256" key="2">
    <source>
        <dbReference type="ARBA" id="ARBA00019822"/>
    </source>
</evidence>
<evidence type="ECO:0000256" key="4">
    <source>
        <dbReference type="ARBA" id="ARBA00022692"/>
    </source>
</evidence>
<dbReference type="Gene3D" id="3.10.100.10">
    <property type="entry name" value="Mannose-Binding Protein A, subunit A"/>
    <property type="match status" value="1"/>
</dbReference>
<feature type="transmembrane region" description="Helical" evidence="19">
    <location>
        <begin position="703"/>
        <end position="727"/>
    </location>
</feature>
<dbReference type="Pfam" id="PF00059">
    <property type="entry name" value="Lectin_C"/>
    <property type="match status" value="1"/>
</dbReference>
<keyword evidence="23" id="KW-1185">Reference proteome</keyword>
<feature type="region of interest" description="Disordered" evidence="18">
    <location>
        <begin position="154"/>
        <end position="174"/>
    </location>
</feature>
<gene>
    <name evidence="22" type="ORF">J1605_003160</name>
</gene>
<evidence type="ECO:0000256" key="12">
    <source>
        <dbReference type="ARBA" id="ARBA00023157"/>
    </source>
</evidence>
<keyword evidence="5" id="KW-0356">Hemostasis</keyword>
<evidence type="ECO:0000256" key="8">
    <source>
        <dbReference type="ARBA" id="ARBA00022974"/>
    </source>
</evidence>
<dbReference type="InterPro" id="IPR016187">
    <property type="entry name" value="CTDL_fold"/>
</dbReference>
<evidence type="ECO:0000256" key="13">
    <source>
        <dbReference type="ARBA" id="ARBA00023170"/>
    </source>
</evidence>
<keyword evidence="13" id="KW-0675">Receptor</keyword>
<dbReference type="SUPFAM" id="SSF56436">
    <property type="entry name" value="C-type lectin-like"/>
    <property type="match status" value="1"/>
</dbReference>
<dbReference type="InterPro" id="IPR009030">
    <property type="entry name" value="Growth_fac_rcpt_cys_sf"/>
</dbReference>
<dbReference type="GO" id="GO:0004888">
    <property type="term" value="F:transmembrane signaling receptor activity"/>
    <property type="evidence" value="ECO:0007669"/>
    <property type="project" value="InterPro"/>
</dbReference>
<evidence type="ECO:0000256" key="9">
    <source>
        <dbReference type="ARBA" id="ARBA00022989"/>
    </source>
</evidence>
<dbReference type="PANTHER" id="PTHR24036">
    <property type="entry name" value="SKELETOR-RELATED"/>
    <property type="match status" value="1"/>
</dbReference>
<comment type="caution">
    <text evidence="17">Lacks conserved residue(s) required for the propagation of feature annotation.</text>
</comment>
<dbReference type="GO" id="GO:0016020">
    <property type="term" value="C:membrane"/>
    <property type="evidence" value="ECO:0007669"/>
    <property type="project" value="UniProtKB-SubCell"/>
</dbReference>
<keyword evidence="7" id="KW-0677">Repeat</keyword>
<dbReference type="SMART" id="SM00179">
    <property type="entry name" value="EGF_CA"/>
    <property type="match status" value="4"/>
</dbReference>
<dbReference type="CDD" id="cd19941">
    <property type="entry name" value="TIL"/>
    <property type="match status" value="1"/>
</dbReference>
<dbReference type="Pfam" id="PF09064">
    <property type="entry name" value="EGF_Tme5"/>
    <property type="match status" value="1"/>
</dbReference>
<dbReference type="InterPro" id="IPR016186">
    <property type="entry name" value="C-type_lectin-like/link_sf"/>
</dbReference>
<evidence type="ECO:0000256" key="3">
    <source>
        <dbReference type="ARBA" id="ARBA00022536"/>
    </source>
</evidence>
<keyword evidence="4 19" id="KW-0812">Transmembrane</keyword>
<dbReference type="PRINTS" id="PR00907">
    <property type="entry name" value="THRMBOMODULN"/>
</dbReference>
<dbReference type="InterPro" id="IPR001304">
    <property type="entry name" value="C-type_lectin-like"/>
</dbReference>
<evidence type="ECO:0000256" key="14">
    <source>
        <dbReference type="ARBA" id="ARBA00023180"/>
    </source>
</evidence>
<name>A0AB34HQD9_ESCRO</name>
<comment type="subunit">
    <text evidence="16">Interacts with ITGAL, ITGAM and ITGB2. Interacts with thrombin/F2; this interaction switches the specificity of thrombin from a procoagulant to an anticoagulant and antifibrinolytic protease. Interacts with ANGP1 and ANGP2; these interactions significantly inhibit the generation of activated PC and TAFIa/CPB2 by the thrombin/thrombomodulin complex. Interacts with PF4; this interaction enhances generation of activated protein C. Interacts with HMGB1; this interaction inhibits HMGB1 inflammatory activity.</text>
</comment>
<feature type="region of interest" description="Disordered" evidence="18">
    <location>
        <begin position="665"/>
        <end position="701"/>
    </location>
</feature>
<dbReference type="InterPro" id="IPR018097">
    <property type="entry name" value="EGF_Ca-bd_CS"/>
</dbReference>
<evidence type="ECO:0000313" key="23">
    <source>
        <dbReference type="Proteomes" id="UP001159641"/>
    </source>
</evidence>
<dbReference type="PROSITE" id="PS50026">
    <property type="entry name" value="EGF_3"/>
    <property type="match status" value="2"/>
</dbReference>
<dbReference type="InterPro" id="IPR000742">
    <property type="entry name" value="EGF"/>
</dbReference>
<dbReference type="InterPro" id="IPR049883">
    <property type="entry name" value="NOTCH1_EGF-like"/>
</dbReference>
<keyword evidence="3 17" id="KW-0245">EGF-like domain</keyword>
<evidence type="ECO:0000256" key="6">
    <source>
        <dbReference type="ARBA" id="ARBA00022729"/>
    </source>
</evidence>
<dbReference type="FunFam" id="2.10.25.10:FF:000406">
    <property type="entry name" value="CD248 molecule"/>
    <property type="match status" value="1"/>
</dbReference>
<feature type="domain" description="C-type lectin" evidence="21">
    <location>
        <begin position="212"/>
        <end position="338"/>
    </location>
</feature>
<keyword evidence="8" id="KW-0654">Proteoglycan</keyword>
<dbReference type="GO" id="GO:0007596">
    <property type="term" value="P:blood coagulation"/>
    <property type="evidence" value="ECO:0007669"/>
    <property type="project" value="UniProtKB-KW"/>
</dbReference>
<dbReference type="InterPro" id="IPR015149">
    <property type="entry name" value="Tme5_EGF-like"/>
</dbReference>
<proteinExistence type="predicted"/>
<evidence type="ECO:0000256" key="18">
    <source>
        <dbReference type="SAM" id="MobiDB-lite"/>
    </source>
</evidence>
<dbReference type="SUPFAM" id="SSF57196">
    <property type="entry name" value="EGF/Laminin"/>
    <property type="match status" value="3"/>
</dbReference>
<dbReference type="AlphaFoldDB" id="A0AB34HQD9"/>
<dbReference type="FunFam" id="2.10.25.10:FF:000874">
    <property type="entry name" value="Thrombomodulin"/>
    <property type="match status" value="1"/>
</dbReference>
<comment type="function">
    <text evidence="15">Endothelial cell receptor that plays a critical role in regulating several physiological processes including hemostasis, coagulation, fibrinolysis, inflammation, and angiogenesis. Acts as a cofactor for thrombin activation of protein C/PROC on the surface of vascular endothelial cells leading to initiation of the activated protein C anticoagulant pathway. Also accelerates the activation of the plasma carboxypeptidase B2/CPB2, which catalyzes removal of C-terminal basic amino acids from its substrates including kinins or anaphylatoxins leading to fibrinolysis inhibition. Plays critical protective roles in changing the cleavage specificity of protease-activated receptor 1/PAR1, inhibiting endothelial cell permeability and inflammation. Suppresses inflammation distinctly from its anticoagulant cofactor activity by sequestering HMGB1 thereby preventing it from engaging cellular receptors such as RAGE and contributing to the inflammatory response.</text>
</comment>
<dbReference type="InterPro" id="IPR026823">
    <property type="entry name" value="cEGF"/>
</dbReference>
<evidence type="ECO:0000256" key="10">
    <source>
        <dbReference type="ARBA" id="ARBA00023084"/>
    </source>
</evidence>
<protein>
    <recommendedName>
        <fullName evidence="2">Thrombomodulin</fullName>
    </recommendedName>
</protein>
<dbReference type="PROSITE" id="PS01187">
    <property type="entry name" value="EGF_CA"/>
    <property type="match status" value="2"/>
</dbReference>
<dbReference type="PROSITE" id="PS50041">
    <property type="entry name" value="C_TYPE_LECTIN_2"/>
    <property type="match status" value="1"/>
</dbReference>
<dbReference type="EMBL" id="JAIQCJ010000850">
    <property type="protein sequence ID" value="KAJ8794393.1"/>
    <property type="molecule type" value="Genomic_DNA"/>
</dbReference>
<feature type="domain" description="EGF-like" evidence="20">
    <location>
        <begin position="623"/>
        <end position="662"/>
    </location>
</feature>
<sequence>MCWRGQDPKWTAQEKDEDEDVIRALGPHHLHDEPVVLMLVHQNSQEGLPKPRWLGLSPGVSVSGGLGWAQESAFLTKFNSAAAWRVAGCTRGAGPVAALTEVLPSREPALLAPPEDLPAGAEFTHPREVIPGARAGAGRCLAGAARRSRTRLVRDRRERLSPAAPCASQPRPGPCARRADTMLRVLLLGVLAPAGLGLPAPPEPQPLGSQCVEHDCFALFRGPATFFAASRVCEQLRGHLMTVRSSVAADVISLLLSGDGGDGPRLWIGLQLPPGCGDPGHREPLRGFQWVTGDKRTSYSRWARPHDDGTPLCGPLCVAVSAAGAPAPGEPAWEELPCGAEADGFLCEFNFAASCRPLVVEPGAAAAAGVSVTYSTPFGARGADFQALPLGSSAAVMPLGVKLECAVPPAEAEARWGREAPGAWACSVEGGGCEHACNGSAGASSCLCPADAALQADGRSCAVPAEHPCHQLCEHFCVPGFPDAPTNYTCMCATGYRLAADQHRCEDVDDCMQVPSPCPQSCVNTKGGFQCHCFPGFDLVDGECVEPVDPCFGTDCEYQCQPVGGTDYLCICAEGFAPIPHAPHRCQMFCNQTSCPADCDPNNLAICRCPEGYILDEGSVCTDINECNNGYCPGKCHNLPGTYECICGPDTALFGQAGTDCDPIKVSGGDQGGDEEDGGSGALPGSPTPGATPRPSPPPAGPLHSGVLVGISIASLSLVVALLALLCHLRKKQVTSRAELEYKCGVPAKEVVLQHVKTERTPQKL</sequence>
<dbReference type="Proteomes" id="UP001159641">
    <property type="component" value="Unassembled WGS sequence"/>
</dbReference>
<evidence type="ECO:0000256" key="16">
    <source>
        <dbReference type="ARBA" id="ARBA00046453"/>
    </source>
</evidence>
<dbReference type="PROSITE" id="PS00010">
    <property type="entry name" value="ASX_HYDROXYL"/>
    <property type="match status" value="2"/>
</dbReference>
<evidence type="ECO:0000259" key="20">
    <source>
        <dbReference type="PROSITE" id="PS50026"/>
    </source>
</evidence>